<name>A0A5M8FP49_9GAMM</name>
<keyword evidence="2" id="KW-1133">Transmembrane helix</keyword>
<keyword evidence="2" id="KW-0812">Transmembrane</keyword>
<accession>A0A5M8FP49</accession>
<organism evidence="3 4">
    <name type="scientific">Thiohalocapsa marina</name>
    <dbReference type="NCBI Taxonomy" id="424902"/>
    <lineage>
        <taxon>Bacteria</taxon>
        <taxon>Pseudomonadati</taxon>
        <taxon>Pseudomonadota</taxon>
        <taxon>Gammaproteobacteria</taxon>
        <taxon>Chromatiales</taxon>
        <taxon>Chromatiaceae</taxon>
        <taxon>Thiohalocapsa</taxon>
    </lineage>
</organism>
<dbReference type="Pfam" id="PF03334">
    <property type="entry name" value="PhaG_MnhG_YufB"/>
    <property type="match status" value="1"/>
</dbReference>
<dbReference type="PANTHER" id="PTHR34703:SF1">
    <property type="entry name" value="ANTIPORTER SUBUNIT MNHG2-RELATED"/>
    <property type="match status" value="1"/>
</dbReference>
<keyword evidence="2" id="KW-0472">Membrane</keyword>
<comment type="caution">
    <text evidence="3">The sequence shown here is derived from an EMBL/GenBank/DDBJ whole genome shotgun (WGS) entry which is preliminary data.</text>
</comment>
<feature type="transmembrane region" description="Helical" evidence="2">
    <location>
        <begin position="6"/>
        <end position="31"/>
    </location>
</feature>
<evidence type="ECO:0000256" key="1">
    <source>
        <dbReference type="SAM" id="MobiDB-lite"/>
    </source>
</evidence>
<protein>
    <submittedName>
        <fullName evidence="3">Monovalent cation/H(+) antiporter subunit G</fullName>
    </submittedName>
</protein>
<dbReference type="EMBL" id="VWXX01000004">
    <property type="protein sequence ID" value="KAA6186693.1"/>
    <property type="molecule type" value="Genomic_DNA"/>
</dbReference>
<dbReference type="AlphaFoldDB" id="A0A5M8FP49"/>
<evidence type="ECO:0000256" key="2">
    <source>
        <dbReference type="SAM" id="Phobius"/>
    </source>
</evidence>
<proteinExistence type="predicted"/>
<dbReference type="RefSeq" id="WP_150090969.1">
    <property type="nucleotide sequence ID" value="NZ_JBFUOH010000052.1"/>
</dbReference>
<reference evidence="3 4" key="1">
    <citation type="submission" date="2019-09" db="EMBL/GenBank/DDBJ databases">
        <title>Whole-genome sequence of the purple sulfur bacterium Thiohalocapsa marina DSM 19078.</title>
        <authorList>
            <person name="Kyndt J.A."/>
            <person name="Meyer T.E."/>
        </authorList>
    </citation>
    <scope>NUCLEOTIDE SEQUENCE [LARGE SCALE GENOMIC DNA]</scope>
    <source>
        <strain evidence="3 4">DSM 19078</strain>
    </source>
</reference>
<keyword evidence="4" id="KW-1185">Reference proteome</keyword>
<evidence type="ECO:0000313" key="4">
    <source>
        <dbReference type="Proteomes" id="UP000322981"/>
    </source>
</evidence>
<sequence length="118" mass="12144">MSALANLFTVILVSLGLLFFLAGLVGLLRFPDPLSRLHALTKADVLGLGLVVIGLLPQVAWPFAALKLVALWVLVVIGGSIAGQLVAAIELGAADASADGNVDGKADRNRHGPEEDAP</sequence>
<feature type="region of interest" description="Disordered" evidence="1">
    <location>
        <begin position="97"/>
        <end position="118"/>
    </location>
</feature>
<dbReference type="GO" id="GO:0015385">
    <property type="term" value="F:sodium:proton antiporter activity"/>
    <property type="evidence" value="ECO:0007669"/>
    <property type="project" value="TreeGrafter"/>
</dbReference>
<dbReference type="Proteomes" id="UP000322981">
    <property type="component" value="Unassembled WGS sequence"/>
</dbReference>
<feature type="transmembrane region" description="Helical" evidence="2">
    <location>
        <begin position="43"/>
        <end position="63"/>
    </location>
</feature>
<gene>
    <name evidence="3" type="ORF">F2Q65_04810</name>
</gene>
<feature type="transmembrane region" description="Helical" evidence="2">
    <location>
        <begin position="69"/>
        <end position="89"/>
    </location>
</feature>
<evidence type="ECO:0000313" key="3">
    <source>
        <dbReference type="EMBL" id="KAA6186693.1"/>
    </source>
</evidence>
<feature type="compositionally biased region" description="Basic and acidic residues" evidence="1">
    <location>
        <begin position="102"/>
        <end position="118"/>
    </location>
</feature>
<dbReference type="InterPro" id="IPR005133">
    <property type="entry name" value="PhaG_MnhG_YufB"/>
</dbReference>
<dbReference type="PANTHER" id="PTHR34703">
    <property type="entry name" value="ANTIPORTER SUBUNIT MNHG2-RELATED"/>
    <property type="match status" value="1"/>
</dbReference>